<feature type="domain" description="Peptidase M20 dimerisation" evidence="6">
    <location>
        <begin position="162"/>
        <end position="254"/>
    </location>
</feature>
<dbReference type="InterPro" id="IPR002933">
    <property type="entry name" value="Peptidase_M20"/>
</dbReference>
<evidence type="ECO:0000256" key="2">
    <source>
        <dbReference type="ARBA" id="ARBA00022723"/>
    </source>
</evidence>
<dbReference type="SUPFAM" id="SSF55031">
    <property type="entry name" value="Bacterial exopeptidase dimerisation domain"/>
    <property type="match status" value="1"/>
</dbReference>
<evidence type="ECO:0000256" key="5">
    <source>
        <dbReference type="PIRSR" id="PIRSR037238-1"/>
    </source>
</evidence>
<evidence type="ECO:0000313" key="8">
    <source>
        <dbReference type="Proteomes" id="UP000195787"/>
    </source>
</evidence>
<protein>
    <submittedName>
        <fullName evidence="7">Carboxypeptidase G2</fullName>
    </submittedName>
</protein>
<reference evidence="7 8" key="1">
    <citation type="submission" date="2017-02" db="EMBL/GenBank/DDBJ databases">
        <authorList>
            <person name="Peterson S.W."/>
        </authorList>
    </citation>
    <scope>NUCLEOTIDE SEQUENCE [LARGE SCALE GENOMIC DNA]</scope>
    <source>
        <strain evidence="7 8">LMG 22410</strain>
    </source>
</reference>
<proteinExistence type="predicted"/>
<dbReference type="SUPFAM" id="SSF53187">
    <property type="entry name" value="Zn-dependent exopeptidases"/>
    <property type="match status" value="1"/>
</dbReference>
<dbReference type="GO" id="GO:0004180">
    <property type="term" value="F:carboxypeptidase activity"/>
    <property type="evidence" value="ECO:0007669"/>
    <property type="project" value="UniProtKB-KW"/>
</dbReference>
<dbReference type="PANTHER" id="PTHR43808">
    <property type="entry name" value="ACETYLORNITHINE DEACETYLASE"/>
    <property type="match status" value="1"/>
</dbReference>
<dbReference type="InterPro" id="IPR011650">
    <property type="entry name" value="Peptidase_M20_dimer"/>
</dbReference>
<dbReference type="Gene3D" id="3.30.70.360">
    <property type="match status" value="1"/>
</dbReference>
<dbReference type="PROSITE" id="PS00758">
    <property type="entry name" value="ARGE_DAPE_CPG2_1"/>
    <property type="match status" value="1"/>
</dbReference>
<dbReference type="InterPro" id="IPR017150">
    <property type="entry name" value="Pept_M20_glutamate_carboxypep"/>
</dbReference>
<evidence type="ECO:0000256" key="4">
    <source>
        <dbReference type="ARBA" id="ARBA00022833"/>
    </source>
</evidence>
<feature type="active site" description="Proton acceptor" evidence="5">
    <location>
        <position position="126"/>
    </location>
</feature>
<dbReference type="EMBL" id="FUHU01000047">
    <property type="protein sequence ID" value="SJM69681.1"/>
    <property type="molecule type" value="Genomic_DNA"/>
</dbReference>
<name>A0A1R4GNB1_9MICO</name>
<feature type="active site" evidence="5">
    <location>
        <position position="67"/>
    </location>
</feature>
<keyword evidence="4" id="KW-0862">Zinc</keyword>
<keyword evidence="2" id="KW-0479">Metal-binding</keyword>
<dbReference type="PIRSF" id="PIRSF037238">
    <property type="entry name" value="Carboxypeptidase_G2"/>
    <property type="match status" value="1"/>
</dbReference>
<gene>
    <name evidence="7" type="ORF">CZ674_13390</name>
</gene>
<keyword evidence="7" id="KW-0121">Carboxypeptidase</keyword>
<dbReference type="Proteomes" id="UP000195787">
    <property type="component" value="Unassembled WGS sequence"/>
</dbReference>
<sequence>MSLLRQLVEIETPSGDTAASALIADVIAERMRELGGEVVLHETSNGVNLVADFAGSGEPLLLVGHTDTVWPVGTLAGRVPWSIVDGVVRGPGAYDMKAGITVMLAALSRLQGAERRAVRIVLVCDEEIGSPTSQQLLREATDGCAGAIGFESPHPDGALKLGRRGSVRVRVDVTGRAAHAALDPELGVSAVDELVDQLLRIREFVAAPELQPVLCNVGTVSGGTRANVVPDAASAEIGLRFVNAETEQTVLDWISSLDPVREGAAVSAVRLSHRPTWQPSAADDALLEQVRAAAGAVGQQIGARPAAGAGDTNLIGSLGIATLDGFGPAGGGAHAVDEHFRVESFGERIELLTALLAL</sequence>
<keyword evidence="8" id="KW-1185">Reference proteome</keyword>
<evidence type="ECO:0000256" key="3">
    <source>
        <dbReference type="ARBA" id="ARBA00022801"/>
    </source>
</evidence>
<dbReference type="InterPro" id="IPR050072">
    <property type="entry name" value="Peptidase_M20A"/>
</dbReference>
<comment type="cofactor">
    <cofactor evidence="1">
        <name>Zn(2+)</name>
        <dbReference type="ChEBI" id="CHEBI:29105"/>
    </cofactor>
</comment>
<evidence type="ECO:0000259" key="6">
    <source>
        <dbReference type="Pfam" id="PF07687"/>
    </source>
</evidence>
<dbReference type="PANTHER" id="PTHR43808:SF9">
    <property type="entry name" value="BLL0789 PROTEIN"/>
    <property type="match status" value="1"/>
</dbReference>
<dbReference type="AlphaFoldDB" id="A0A1R4GNB1"/>
<keyword evidence="7" id="KW-0645">Protease</keyword>
<accession>A0A1R4GNB1</accession>
<evidence type="ECO:0000256" key="1">
    <source>
        <dbReference type="ARBA" id="ARBA00001947"/>
    </source>
</evidence>
<dbReference type="InterPro" id="IPR036264">
    <property type="entry name" value="Bact_exopeptidase_dim_dom"/>
</dbReference>
<dbReference type="Pfam" id="PF01546">
    <property type="entry name" value="Peptidase_M20"/>
    <property type="match status" value="1"/>
</dbReference>
<keyword evidence="3" id="KW-0378">Hydrolase</keyword>
<dbReference type="Gene3D" id="3.40.630.10">
    <property type="entry name" value="Zn peptidases"/>
    <property type="match status" value="1"/>
</dbReference>
<dbReference type="Pfam" id="PF07687">
    <property type="entry name" value="M20_dimer"/>
    <property type="match status" value="1"/>
</dbReference>
<organism evidence="7 8">
    <name type="scientific">Agrococcus casei LMG 22410</name>
    <dbReference type="NCBI Taxonomy" id="1255656"/>
    <lineage>
        <taxon>Bacteria</taxon>
        <taxon>Bacillati</taxon>
        <taxon>Actinomycetota</taxon>
        <taxon>Actinomycetes</taxon>
        <taxon>Micrococcales</taxon>
        <taxon>Microbacteriaceae</taxon>
        <taxon>Agrococcus</taxon>
    </lineage>
</organism>
<dbReference type="InterPro" id="IPR001261">
    <property type="entry name" value="ArgE/DapE_CS"/>
</dbReference>
<dbReference type="GO" id="GO:0046872">
    <property type="term" value="F:metal ion binding"/>
    <property type="evidence" value="ECO:0007669"/>
    <property type="project" value="UniProtKB-KW"/>
</dbReference>
<evidence type="ECO:0000313" key="7">
    <source>
        <dbReference type="EMBL" id="SJM69681.1"/>
    </source>
</evidence>